<dbReference type="EC" id="3.1.21.-" evidence="5"/>
<evidence type="ECO:0000256" key="1">
    <source>
        <dbReference type="ARBA" id="ARBA00010923"/>
    </source>
</evidence>
<dbReference type="RefSeq" id="WP_221598022.1">
    <property type="nucleotide sequence ID" value="NZ_JAIGNQ010000002.1"/>
</dbReference>
<evidence type="ECO:0000256" key="2">
    <source>
        <dbReference type="ARBA" id="ARBA00022747"/>
    </source>
</evidence>
<evidence type="ECO:0000259" key="4">
    <source>
        <dbReference type="Pfam" id="PF01420"/>
    </source>
</evidence>
<dbReference type="Gene3D" id="1.10.287.1120">
    <property type="entry name" value="Bipartite methylase S protein"/>
    <property type="match status" value="1"/>
</dbReference>
<comment type="similarity">
    <text evidence="1">Belongs to the type-I restriction system S methylase family.</text>
</comment>
<dbReference type="Proteomes" id="UP000776651">
    <property type="component" value="Unassembled WGS sequence"/>
</dbReference>
<protein>
    <submittedName>
        <fullName evidence="5">Restriction endonuclease subunit S</fullName>
        <ecNumber evidence="5">3.1.21.-</ecNumber>
    </submittedName>
</protein>
<keyword evidence="6" id="KW-1185">Reference proteome</keyword>
<dbReference type="PANTHER" id="PTHR43140">
    <property type="entry name" value="TYPE-1 RESTRICTION ENZYME ECOKI SPECIFICITY PROTEIN"/>
    <property type="match status" value="1"/>
</dbReference>
<keyword evidence="3" id="KW-0238">DNA-binding</keyword>
<dbReference type="InterPro" id="IPR044946">
    <property type="entry name" value="Restrct_endonuc_typeI_TRD_sf"/>
</dbReference>
<dbReference type="PANTHER" id="PTHR43140:SF1">
    <property type="entry name" value="TYPE I RESTRICTION ENZYME ECOKI SPECIFICITY SUBUNIT"/>
    <property type="match status" value="1"/>
</dbReference>
<dbReference type="GO" id="GO:0004519">
    <property type="term" value="F:endonuclease activity"/>
    <property type="evidence" value="ECO:0007669"/>
    <property type="project" value="UniProtKB-KW"/>
</dbReference>
<feature type="domain" description="Type I restriction modification DNA specificity" evidence="4">
    <location>
        <begin position="233"/>
        <end position="391"/>
    </location>
</feature>
<evidence type="ECO:0000313" key="6">
    <source>
        <dbReference type="Proteomes" id="UP000776651"/>
    </source>
</evidence>
<keyword evidence="5" id="KW-0255">Endonuclease</keyword>
<dbReference type="CDD" id="cd17256">
    <property type="entry name" value="RMtype1_S_EcoJA65PI-TRD1-CR1_like"/>
    <property type="match status" value="1"/>
</dbReference>
<dbReference type="GO" id="GO:0016787">
    <property type="term" value="F:hydrolase activity"/>
    <property type="evidence" value="ECO:0007669"/>
    <property type="project" value="UniProtKB-KW"/>
</dbReference>
<dbReference type="Pfam" id="PF01420">
    <property type="entry name" value="Methylase_S"/>
    <property type="match status" value="1"/>
</dbReference>
<evidence type="ECO:0000256" key="3">
    <source>
        <dbReference type="ARBA" id="ARBA00023125"/>
    </source>
</evidence>
<accession>A0ABS7JFD1</accession>
<dbReference type="EMBL" id="JAIGNQ010000002">
    <property type="protein sequence ID" value="MBX7488728.1"/>
    <property type="molecule type" value="Genomic_DNA"/>
</dbReference>
<dbReference type="InterPro" id="IPR000055">
    <property type="entry name" value="Restrct_endonuc_typeI_TRD"/>
</dbReference>
<keyword evidence="5" id="KW-0378">Hydrolase</keyword>
<keyword evidence="2" id="KW-0680">Restriction system</keyword>
<name>A0ABS7JFD1_9SPHN</name>
<evidence type="ECO:0000313" key="5">
    <source>
        <dbReference type="EMBL" id="MBX7488728.1"/>
    </source>
</evidence>
<proteinExistence type="inferred from homology"/>
<organism evidence="5 6">
    <name type="scientific">Qipengyuania pacifica</name>
    <dbReference type="NCBI Taxonomy" id="2860199"/>
    <lineage>
        <taxon>Bacteria</taxon>
        <taxon>Pseudomonadati</taxon>
        <taxon>Pseudomonadota</taxon>
        <taxon>Alphaproteobacteria</taxon>
        <taxon>Sphingomonadales</taxon>
        <taxon>Erythrobacteraceae</taxon>
        <taxon>Qipengyuania</taxon>
    </lineage>
</organism>
<dbReference type="Gene3D" id="3.90.220.20">
    <property type="entry name" value="DNA methylase specificity domains"/>
    <property type="match status" value="2"/>
</dbReference>
<gene>
    <name evidence="5" type="ORF">K3177_09390</name>
</gene>
<dbReference type="InterPro" id="IPR051212">
    <property type="entry name" value="Type-I_RE_S_subunit"/>
</dbReference>
<sequence>MSFTRYPEYRESQVDWLGEIPAAWDVAKFRHIFRESGEKIDDEVVGPMLSVSGYRGIEIKDYEDDNQRRSDEDLVGYRIVRPGQLVVNTMWLNYAGLGVSEHEGHVSPAYRSYWIEADVDSRYIHHLMRSSLYVQGYTQLLTGIRPNSLQMSRDNLMGFPVLLPPLEDQQAIAAFLDRETAKIDALVAEQERLIALLKEKRQAVISHAVTKGLDPDAPMKDSGIEWLGEIPAHWEVRTLKSLVERGVSISYGIVQPGENVEDGVPFIQTTNMSSGNFDLSILQRTTADIASAYPRSTLRPDDVVLGIRASIGAAHIVPEELAGANLSRGVARIQCGEEIYPQYLVACLGSASTERYWQLCKQGSTFNEVSIETVKNLKIAVPPKNEQEKIIQQCQVEQERFADILAAATDLLAVMRERRAALISAAVTGKIDVRGLAKQHEMEAA</sequence>
<comment type="caution">
    <text evidence="5">The sequence shown here is derived from an EMBL/GenBank/DDBJ whole genome shotgun (WGS) entry which is preliminary data.</text>
</comment>
<reference evidence="5 6" key="1">
    <citation type="submission" date="2021-08" db="EMBL/GenBank/DDBJ databases">
        <title>Comparative Genomics Analysis of the Genus Qipengyuania Reveals Extensive Genetic Diversity and Metabolic Versatility, Including the Description of Fifteen Novel Species.</title>
        <authorList>
            <person name="Liu Y."/>
        </authorList>
    </citation>
    <scope>NUCLEOTIDE SEQUENCE [LARGE SCALE GENOMIC DNA]</scope>
    <source>
        <strain evidence="5 6">GH25</strain>
    </source>
</reference>
<dbReference type="SUPFAM" id="SSF116734">
    <property type="entry name" value="DNA methylase specificity domain"/>
    <property type="match status" value="2"/>
</dbReference>
<keyword evidence="5" id="KW-0540">Nuclease</keyword>